<dbReference type="InterPro" id="IPR043502">
    <property type="entry name" value="DNA/RNA_pol_sf"/>
</dbReference>
<dbReference type="EC" id="2.7.7.49" evidence="2"/>
<dbReference type="InterPro" id="IPR000477">
    <property type="entry name" value="RT_dom"/>
</dbReference>
<keyword evidence="2" id="KW-0548">Nucleotidyltransferase</keyword>
<dbReference type="InterPro" id="IPR005135">
    <property type="entry name" value="Endo/exonuclease/phosphatase"/>
</dbReference>
<proteinExistence type="predicted"/>
<organism evidence="2">
    <name type="scientific">Medicago truncatula</name>
    <name type="common">Barrel medic</name>
    <name type="synonym">Medicago tribuloides</name>
    <dbReference type="NCBI Taxonomy" id="3880"/>
    <lineage>
        <taxon>Eukaryota</taxon>
        <taxon>Viridiplantae</taxon>
        <taxon>Streptophyta</taxon>
        <taxon>Embryophyta</taxon>
        <taxon>Tracheophyta</taxon>
        <taxon>Spermatophyta</taxon>
        <taxon>Magnoliopsida</taxon>
        <taxon>eudicotyledons</taxon>
        <taxon>Gunneridae</taxon>
        <taxon>Pentapetalae</taxon>
        <taxon>rosids</taxon>
        <taxon>fabids</taxon>
        <taxon>Fabales</taxon>
        <taxon>Fabaceae</taxon>
        <taxon>Papilionoideae</taxon>
        <taxon>50 kb inversion clade</taxon>
        <taxon>NPAAA clade</taxon>
        <taxon>Hologalegina</taxon>
        <taxon>IRL clade</taxon>
        <taxon>Trifolieae</taxon>
        <taxon>Medicago</taxon>
    </lineage>
</organism>
<reference evidence="2" key="1">
    <citation type="journal article" date="2018" name="Nat. Plants">
        <title>Whole-genome landscape of Medicago truncatula symbiotic genes.</title>
        <authorList>
            <person name="Pecrix Y."/>
            <person name="Gamas P."/>
            <person name="Carrere S."/>
        </authorList>
    </citation>
    <scope>NUCLEOTIDE SEQUENCE</scope>
    <source>
        <tissue evidence="2">Leaves</tissue>
    </source>
</reference>
<dbReference type="Proteomes" id="UP000265566">
    <property type="component" value="Chromosome 8"/>
</dbReference>
<keyword evidence="2" id="KW-0808">Transferase</keyword>
<keyword evidence="2" id="KW-0695">RNA-directed DNA polymerase</keyword>
<evidence type="ECO:0000313" key="2">
    <source>
        <dbReference type="EMBL" id="RHN40841.1"/>
    </source>
</evidence>
<dbReference type="GO" id="GO:0003964">
    <property type="term" value="F:RNA-directed DNA polymerase activity"/>
    <property type="evidence" value="ECO:0007669"/>
    <property type="project" value="UniProtKB-KW"/>
</dbReference>
<dbReference type="InterPro" id="IPR036691">
    <property type="entry name" value="Endo/exonu/phosph_ase_sf"/>
</dbReference>
<dbReference type="Pfam" id="PF13966">
    <property type="entry name" value="zf-RVT"/>
    <property type="match status" value="1"/>
</dbReference>
<dbReference type="Gramene" id="rna47070">
    <property type="protein sequence ID" value="RHN40841.1"/>
    <property type="gene ID" value="gene47070"/>
</dbReference>
<dbReference type="PANTHER" id="PTHR33116">
    <property type="entry name" value="REVERSE TRANSCRIPTASE ZINC-BINDING DOMAIN-CONTAINING PROTEIN-RELATED-RELATED"/>
    <property type="match status" value="1"/>
</dbReference>
<dbReference type="SUPFAM" id="SSF56219">
    <property type="entry name" value="DNase I-like"/>
    <property type="match status" value="1"/>
</dbReference>
<feature type="domain" description="Reverse transcriptase" evidence="1">
    <location>
        <begin position="247"/>
        <end position="511"/>
    </location>
</feature>
<dbReference type="Gene3D" id="3.60.10.10">
    <property type="entry name" value="Endonuclease/exonuclease/phosphatase"/>
    <property type="match status" value="1"/>
</dbReference>
<gene>
    <name evidence="2" type="ORF">MtrunA17_Chr8g0359381</name>
</gene>
<dbReference type="Pfam" id="PF03372">
    <property type="entry name" value="Exo_endo_phos"/>
    <property type="match status" value="1"/>
</dbReference>
<comment type="caution">
    <text evidence="2">The sequence shown here is derived from an EMBL/GenBank/DDBJ whole genome shotgun (WGS) entry which is preliminary data.</text>
</comment>
<dbReference type="AlphaFoldDB" id="A0A396GKY3"/>
<dbReference type="Pfam" id="PF00078">
    <property type="entry name" value="RVT_1"/>
    <property type="match status" value="1"/>
</dbReference>
<evidence type="ECO:0000259" key="1">
    <source>
        <dbReference type="PROSITE" id="PS50878"/>
    </source>
</evidence>
<sequence>MIHGRFIKTNEDFYIVNVYAPCNRSAQQVLWNLLSARLLSLGNNKVCVCGDFNTVRSVEERRSVRGSQLVDDCAPFNDFIEDRVLIDLPLCGRKFTWFKGDGRSMSRLDRFLLSEEWCLVWPNCIQVAHLRGLSDHCPIVLSVDEENWGPRPVRLLKCWQDMPGYYDFVREKWGSLQVSRWGGHVLKEKLKLLKVALKDWHVSNTHNLPSKIGDLKNRQALLDGKGEEGELSEDEISALHGISTDIHSLSRLNTSICWQQSRLNWLRDGDANSKFFHSVLAARKRMNSLSSILVDGVMVEGDRQILDGILIANEVVDEARRSKKDLLLFKVDFEKAYDSVDWGYLDEVMGSMSFPTVWRKWIRECVGTATASVLVNGSPTDEFSLERGLRQGDPLSPFLFLLAAEGLNVLMKALVDTDLFTGYRVGRENSVVVSHLQFADDTLLIGNKSWANVRALRAGLVLFEAMSGLKVNFHKSSLVGVNINDSWLSEAASVLGCKVGKIPFLYLGLSIGGDPRRLLFWEPVVDRIKSRLSGWQSRFLSFGGRLILLKSVLTALPVYALSFFKAPTGIISSIESLFNKFFWGGGEEKRKISWVRWDSLSMRKEYGGLGVKRLREFNIALLGKWCWRLLLERDALWRKVLVARYGVEDGGLEDGGRSCSSWWREIVRIRDGIGEGGEGWFGSCVRRRVGNGADTDFWRDCWCGDVPLCVRFRRLFDLTVHKSISVRNMFLLGVDVGGEALRWRRRLWAWEEELVEECRALLLTVSLQDSVLDRWLWLPNHDDGYSVRGVYDMLTSQEQPQLHHNVDLIWHKQVPLKVSILAWRLMRDRLPTKLNLANRGILSVEERLCVAGCGIVEDVTHLFLSCATFGALWPMVRHWLGVVGVDSQSTSDHFVQFIHYAGCSRGRRSFFHLIWLLCVSVLWNERNDRLFRNRQSIVPQLLDKVKLTSLWWLKASNVVFSFGTHQWWSSPLLCLGID</sequence>
<dbReference type="CDD" id="cd01650">
    <property type="entry name" value="RT_nLTR_like"/>
    <property type="match status" value="1"/>
</dbReference>
<dbReference type="InterPro" id="IPR026960">
    <property type="entry name" value="RVT-Znf"/>
</dbReference>
<dbReference type="EMBL" id="PSQE01000008">
    <property type="protein sequence ID" value="RHN40841.1"/>
    <property type="molecule type" value="Genomic_DNA"/>
</dbReference>
<protein>
    <submittedName>
        <fullName evidence="2">Putative RNA-directed DNA polymerase</fullName>
        <ecNumber evidence="2">2.7.7.49</ecNumber>
    </submittedName>
</protein>
<name>A0A396GKY3_MEDTR</name>
<dbReference type="PROSITE" id="PS50878">
    <property type="entry name" value="RT_POL"/>
    <property type="match status" value="1"/>
</dbReference>
<accession>A0A396GKY3</accession>
<dbReference type="PANTHER" id="PTHR33116:SF78">
    <property type="entry name" value="OS12G0587133 PROTEIN"/>
    <property type="match status" value="1"/>
</dbReference>
<dbReference type="SUPFAM" id="SSF56672">
    <property type="entry name" value="DNA/RNA polymerases"/>
    <property type="match status" value="1"/>
</dbReference>